<organism evidence="2 3">
    <name type="scientific">Candidatus Cryptobacteroides faecigallinarum</name>
    <dbReference type="NCBI Taxonomy" id="2840763"/>
    <lineage>
        <taxon>Bacteria</taxon>
        <taxon>Pseudomonadati</taxon>
        <taxon>Bacteroidota</taxon>
        <taxon>Bacteroidia</taxon>
        <taxon>Bacteroidales</taxon>
        <taxon>Candidatus Cryptobacteroides</taxon>
    </lineage>
</organism>
<dbReference type="GO" id="GO:0016226">
    <property type="term" value="P:iron-sulfur cluster assembly"/>
    <property type="evidence" value="ECO:0007669"/>
    <property type="project" value="InterPro"/>
</dbReference>
<dbReference type="PANTHER" id="PTHR43575">
    <property type="entry name" value="PROTEIN ABCI7, CHLOROPLASTIC"/>
    <property type="match status" value="1"/>
</dbReference>
<name>A0A9D9ILV4_9BACT</name>
<dbReference type="InterPro" id="IPR000825">
    <property type="entry name" value="SUF_FeS_clus_asmbl_SufBD_core"/>
</dbReference>
<evidence type="ECO:0000259" key="1">
    <source>
        <dbReference type="Pfam" id="PF01458"/>
    </source>
</evidence>
<evidence type="ECO:0000313" key="3">
    <source>
        <dbReference type="Proteomes" id="UP000823757"/>
    </source>
</evidence>
<sequence length="236" mass="25810">MTASDNHMEIRSGENCSYVAICSGNGCKVVSVRDGRICPEEEQVPDSVRLGRDARFDIVYIVLPGASCGISLRVDLDGEGAEANVSGIYLCNGQDEVRINMDVSHNVPHCNSRQLFKGLAAGASKADFYGKITVAQDAQKTEAYQENHSILLSDAARVDTKPQLEIYADDVKCSHGATVGRLNEEEQFYMRSRGIPEDEAKVLQQLSFLSPVLEHIADEAVRNEAESMVESAVRNI</sequence>
<dbReference type="InterPro" id="IPR055346">
    <property type="entry name" value="Fe-S_cluster_assembly_SufBD"/>
</dbReference>
<gene>
    <name evidence="2" type="ORF">IAB91_05235</name>
</gene>
<dbReference type="PANTHER" id="PTHR43575:SF1">
    <property type="entry name" value="PROTEIN ABCI7, CHLOROPLASTIC"/>
    <property type="match status" value="1"/>
</dbReference>
<dbReference type="Proteomes" id="UP000823757">
    <property type="component" value="Unassembled WGS sequence"/>
</dbReference>
<reference evidence="2" key="2">
    <citation type="journal article" date="2021" name="PeerJ">
        <title>Extensive microbial diversity within the chicken gut microbiome revealed by metagenomics and culture.</title>
        <authorList>
            <person name="Gilroy R."/>
            <person name="Ravi A."/>
            <person name="Getino M."/>
            <person name="Pursley I."/>
            <person name="Horton D.L."/>
            <person name="Alikhan N.F."/>
            <person name="Baker D."/>
            <person name="Gharbi K."/>
            <person name="Hall N."/>
            <person name="Watson M."/>
            <person name="Adriaenssens E.M."/>
            <person name="Foster-Nyarko E."/>
            <person name="Jarju S."/>
            <person name="Secka A."/>
            <person name="Antonio M."/>
            <person name="Oren A."/>
            <person name="Chaudhuri R.R."/>
            <person name="La Ragione R."/>
            <person name="Hildebrand F."/>
            <person name="Pallen M.J."/>
        </authorList>
    </citation>
    <scope>NUCLEOTIDE SEQUENCE</scope>
    <source>
        <strain evidence="2">B1-13419</strain>
    </source>
</reference>
<reference evidence="2" key="1">
    <citation type="submission" date="2020-10" db="EMBL/GenBank/DDBJ databases">
        <authorList>
            <person name="Gilroy R."/>
        </authorList>
    </citation>
    <scope>NUCLEOTIDE SEQUENCE</scope>
    <source>
        <strain evidence="2">B1-13419</strain>
    </source>
</reference>
<dbReference type="AlphaFoldDB" id="A0A9D9ILV4"/>
<proteinExistence type="predicted"/>
<protein>
    <submittedName>
        <fullName evidence="2">SufD family Fe-S cluster assembly protein</fullName>
    </submittedName>
</protein>
<dbReference type="Pfam" id="PF01458">
    <property type="entry name" value="SUFBD_core"/>
    <property type="match status" value="1"/>
</dbReference>
<dbReference type="SUPFAM" id="SSF101960">
    <property type="entry name" value="Stabilizer of iron transporter SufD"/>
    <property type="match status" value="1"/>
</dbReference>
<dbReference type="EMBL" id="JADIMD010000080">
    <property type="protein sequence ID" value="MBO8474675.1"/>
    <property type="molecule type" value="Genomic_DNA"/>
</dbReference>
<comment type="caution">
    <text evidence="2">The sequence shown here is derived from an EMBL/GenBank/DDBJ whole genome shotgun (WGS) entry which is preliminary data.</text>
</comment>
<evidence type="ECO:0000313" key="2">
    <source>
        <dbReference type="EMBL" id="MBO8474675.1"/>
    </source>
</evidence>
<accession>A0A9D9ILV4</accession>
<feature type="domain" description="SUF system FeS cluster assembly SufBD core" evidence="1">
    <location>
        <begin position="47"/>
        <end position="203"/>
    </location>
</feature>
<dbReference type="InterPro" id="IPR037284">
    <property type="entry name" value="SUF_FeS_clus_asmbl_SufBD_sf"/>
</dbReference>